<dbReference type="InterPro" id="IPR009959">
    <property type="entry name" value="Cyclase_SnoaL-like"/>
</dbReference>
<dbReference type="AlphaFoldDB" id="A0A1H3RCI1"/>
<keyword evidence="3" id="KW-1185">Reference proteome</keyword>
<proteinExistence type="predicted"/>
<evidence type="ECO:0000259" key="1">
    <source>
        <dbReference type="Pfam" id="PF12680"/>
    </source>
</evidence>
<dbReference type="Proteomes" id="UP000198921">
    <property type="component" value="Unassembled WGS sequence"/>
</dbReference>
<accession>A0A1H3RCI1</accession>
<gene>
    <name evidence="2" type="ORF">SAMN05660209_05123</name>
</gene>
<dbReference type="EMBL" id="FNOT01000035">
    <property type="protein sequence ID" value="SDZ23377.1"/>
    <property type="molecule type" value="Genomic_DNA"/>
</dbReference>
<dbReference type="PANTHER" id="PTHR38436">
    <property type="entry name" value="POLYKETIDE CYCLASE SNOAL-LIKE DOMAIN"/>
    <property type="match status" value="1"/>
</dbReference>
<feature type="domain" description="SnoaL-like" evidence="1">
    <location>
        <begin position="12"/>
        <end position="118"/>
    </location>
</feature>
<name>A0A1H3RCI1_9ACTN</name>
<dbReference type="GO" id="GO:0030638">
    <property type="term" value="P:polyketide metabolic process"/>
    <property type="evidence" value="ECO:0007669"/>
    <property type="project" value="InterPro"/>
</dbReference>
<dbReference type="RefSeq" id="WP_091162385.1">
    <property type="nucleotide sequence ID" value="NZ_FNOT01000035.1"/>
</dbReference>
<dbReference type="PANTHER" id="PTHR38436:SF1">
    <property type="entry name" value="ESTER CYCLASE"/>
    <property type="match status" value="1"/>
</dbReference>
<dbReference type="SUPFAM" id="SSF54427">
    <property type="entry name" value="NTF2-like"/>
    <property type="match status" value="1"/>
</dbReference>
<sequence length="140" mass="15085">MGEARARLEQNVQHWNDHDSAAWVGDFSPAAQVVGPGASGSGTEMARTLYSTWQDAFPDNEVRVTDIFEDGATAILQAEFRGTQTETMNAPGQTIPATGRRVNIPFVAINRSDGGRITTFTLYFNRAELLGQLGLVSAPG</sequence>
<evidence type="ECO:0000313" key="2">
    <source>
        <dbReference type="EMBL" id="SDZ23377.1"/>
    </source>
</evidence>
<dbReference type="InterPro" id="IPR037401">
    <property type="entry name" value="SnoaL-like"/>
</dbReference>
<organism evidence="2 3">
    <name type="scientific">Geodermatophilus africanus</name>
    <dbReference type="NCBI Taxonomy" id="1137993"/>
    <lineage>
        <taxon>Bacteria</taxon>
        <taxon>Bacillati</taxon>
        <taxon>Actinomycetota</taxon>
        <taxon>Actinomycetes</taxon>
        <taxon>Geodermatophilales</taxon>
        <taxon>Geodermatophilaceae</taxon>
        <taxon>Geodermatophilus</taxon>
    </lineage>
</organism>
<dbReference type="InterPro" id="IPR032710">
    <property type="entry name" value="NTF2-like_dom_sf"/>
</dbReference>
<protein>
    <submittedName>
        <fullName evidence="2">SnoaL-like domain-containing protein</fullName>
    </submittedName>
</protein>
<evidence type="ECO:0000313" key="3">
    <source>
        <dbReference type="Proteomes" id="UP000198921"/>
    </source>
</evidence>
<dbReference type="STRING" id="1137993.SAMN05660209_05123"/>
<dbReference type="Pfam" id="PF12680">
    <property type="entry name" value="SnoaL_2"/>
    <property type="match status" value="1"/>
</dbReference>
<reference evidence="3" key="1">
    <citation type="submission" date="2016-10" db="EMBL/GenBank/DDBJ databases">
        <authorList>
            <person name="Varghese N."/>
            <person name="Submissions S."/>
        </authorList>
    </citation>
    <scope>NUCLEOTIDE SEQUENCE [LARGE SCALE GENOMIC DNA]</scope>
    <source>
        <strain evidence="3">DSM 45422</strain>
    </source>
</reference>
<dbReference type="Gene3D" id="3.10.450.50">
    <property type="match status" value="1"/>
</dbReference>
<dbReference type="OrthoDB" id="3624661at2"/>